<dbReference type="OrthoDB" id="2789670at2759"/>
<evidence type="ECO:0000256" key="4">
    <source>
        <dbReference type="ARBA" id="ARBA00022723"/>
    </source>
</evidence>
<keyword evidence="7 9" id="KW-0503">Monooxygenase</keyword>
<organism evidence="10 11">
    <name type="scientific">Penicilliopsis zonata CBS 506.65</name>
    <dbReference type="NCBI Taxonomy" id="1073090"/>
    <lineage>
        <taxon>Eukaryota</taxon>
        <taxon>Fungi</taxon>
        <taxon>Dikarya</taxon>
        <taxon>Ascomycota</taxon>
        <taxon>Pezizomycotina</taxon>
        <taxon>Eurotiomycetes</taxon>
        <taxon>Eurotiomycetidae</taxon>
        <taxon>Eurotiales</taxon>
        <taxon>Aspergillaceae</taxon>
        <taxon>Penicilliopsis</taxon>
    </lineage>
</organism>
<dbReference type="Proteomes" id="UP000184188">
    <property type="component" value="Unassembled WGS sequence"/>
</dbReference>
<evidence type="ECO:0000256" key="5">
    <source>
        <dbReference type="ARBA" id="ARBA00023002"/>
    </source>
</evidence>
<dbReference type="PROSITE" id="PS00086">
    <property type="entry name" value="CYTOCHROME_P450"/>
    <property type="match status" value="1"/>
</dbReference>
<dbReference type="GO" id="GO:0004497">
    <property type="term" value="F:monooxygenase activity"/>
    <property type="evidence" value="ECO:0007669"/>
    <property type="project" value="UniProtKB-KW"/>
</dbReference>
<evidence type="ECO:0000256" key="6">
    <source>
        <dbReference type="ARBA" id="ARBA00023004"/>
    </source>
</evidence>
<dbReference type="InterPro" id="IPR050364">
    <property type="entry name" value="Cytochrome_P450_fung"/>
</dbReference>
<evidence type="ECO:0000256" key="9">
    <source>
        <dbReference type="RuleBase" id="RU000461"/>
    </source>
</evidence>
<dbReference type="InterPro" id="IPR017972">
    <property type="entry name" value="Cyt_P450_CS"/>
</dbReference>
<gene>
    <name evidence="10" type="ORF">ASPZODRAFT_155317</name>
</gene>
<dbReference type="Gene3D" id="1.10.630.10">
    <property type="entry name" value="Cytochrome P450"/>
    <property type="match status" value="1"/>
</dbReference>
<dbReference type="CDD" id="cd11065">
    <property type="entry name" value="CYP64-like"/>
    <property type="match status" value="1"/>
</dbReference>
<evidence type="ECO:0000256" key="8">
    <source>
        <dbReference type="PIRSR" id="PIRSR602401-1"/>
    </source>
</evidence>
<dbReference type="InterPro" id="IPR036396">
    <property type="entry name" value="Cyt_P450_sf"/>
</dbReference>
<dbReference type="GO" id="GO:0016705">
    <property type="term" value="F:oxidoreductase activity, acting on paired donors, with incorporation or reduction of molecular oxygen"/>
    <property type="evidence" value="ECO:0007669"/>
    <property type="project" value="InterPro"/>
</dbReference>
<dbReference type="Pfam" id="PF00067">
    <property type="entry name" value="p450"/>
    <property type="match status" value="1"/>
</dbReference>
<evidence type="ECO:0008006" key="12">
    <source>
        <dbReference type="Google" id="ProtNLM"/>
    </source>
</evidence>
<accession>A0A1L9S5G9</accession>
<keyword evidence="6 8" id="KW-0408">Iron</keyword>
<reference evidence="11" key="1">
    <citation type="journal article" date="2017" name="Genome Biol.">
        <title>Comparative genomics reveals high biological diversity and specific adaptations in the industrially and medically important fungal genus Aspergillus.</title>
        <authorList>
            <person name="de Vries R.P."/>
            <person name="Riley R."/>
            <person name="Wiebenga A."/>
            <person name="Aguilar-Osorio G."/>
            <person name="Amillis S."/>
            <person name="Uchima C.A."/>
            <person name="Anderluh G."/>
            <person name="Asadollahi M."/>
            <person name="Askin M."/>
            <person name="Barry K."/>
            <person name="Battaglia E."/>
            <person name="Bayram O."/>
            <person name="Benocci T."/>
            <person name="Braus-Stromeyer S.A."/>
            <person name="Caldana C."/>
            <person name="Canovas D."/>
            <person name="Cerqueira G.C."/>
            <person name="Chen F."/>
            <person name="Chen W."/>
            <person name="Choi C."/>
            <person name="Clum A."/>
            <person name="Dos Santos R.A."/>
            <person name="Damasio A.R."/>
            <person name="Diallinas G."/>
            <person name="Emri T."/>
            <person name="Fekete E."/>
            <person name="Flipphi M."/>
            <person name="Freyberg S."/>
            <person name="Gallo A."/>
            <person name="Gournas C."/>
            <person name="Habgood R."/>
            <person name="Hainaut M."/>
            <person name="Harispe M.L."/>
            <person name="Henrissat B."/>
            <person name="Hilden K.S."/>
            <person name="Hope R."/>
            <person name="Hossain A."/>
            <person name="Karabika E."/>
            <person name="Karaffa L."/>
            <person name="Karanyi Z."/>
            <person name="Krasevec N."/>
            <person name="Kuo A."/>
            <person name="Kusch H."/>
            <person name="LaButti K."/>
            <person name="Lagendijk E.L."/>
            <person name="Lapidus A."/>
            <person name="Levasseur A."/>
            <person name="Lindquist E."/>
            <person name="Lipzen A."/>
            <person name="Logrieco A.F."/>
            <person name="MacCabe A."/>
            <person name="Maekelae M.R."/>
            <person name="Malavazi I."/>
            <person name="Melin P."/>
            <person name="Meyer V."/>
            <person name="Mielnichuk N."/>
            <person name="Miskei M."/>
            <person name="Molnar A.P."/>
            <person name="Mule G."/>
            <person name="Ngan C.Y."/>
            <person name="Orejas M."/>
            <person name="Orosz E."/>
            <person name="Ouedraogo J.P."/>
            <person name="Overkamp K.M."/>
            <person name="Park H.-S."/>
            <person name="Perrone G."/>
            <person name="Piumi F."/>
            <person name="Punt P.J."/>
            <person name="Ram A.F."/>
            <person name="Ramon A."/>
            <person name="Rauscher S."/>
            <person name="Record E."/>
            <person name="Riano-Pachon D.M."/>
            <person name="Robert V."/>
            <person name="Roehrig J."/>
            <person name="Ruller R."/>
            <person name="Salamov A."/>
            <person name="Salih N.S."/>
            <person name="Samson R.A."/>
            <person name="Sandor E."/>
            <person name="Sanguinetti M."/>
            <person name="Schuetze T."/>
            <person name="Sepcic K."/>
            <person name="Shelest E."/>
            <person name="Sherlock G."/>
            <person name="Sophianopoulou V."/>
            <person name="Squina F.M."/>
            <person name="Sun H."/>
            <person name="Susca A."/>
            <person name="Todd R.B."/>
            <person name="Tsang A."/>
            <person name="Unkles S.E."/>
            <person name="van de Wiele N."/>
            <person name="van Rossen-Uffink D."/>
            <person name="Oliveira J.V."/>
            <person name="Vesth T.C."/>
            <person name="Visser J."/>
            <person name="Yu J.-H."/>
            <person name="Zhou M."/>
            <person name="Andersen M.R."/>
            <person name="Archer D.B."/>
            <person name="Baker S.E."/>
            <person name="Benoit I."/>
            <person name="Brakhage A.A."/>
            <person name="Braus G.H."/>
            <person name="Fischer R."/>
            <person name="Frisvad J.C."/>
            <person name="Goldman G.H."/>
            <person name="Houbraken J."/>
            <person name="Oakley B."/>
            <person name="Pocsi I."/>
            <person name="Scazzocchio C."/>
            <person name="Seiboth B."/>
            <person name="vanKuyk P.A."/>
            <person name="Wortman J."/>
            <person name="Dyer P.S."/>
            <person name="Grigoriev I.V."/>
        </authorList>
    </citation>
    <scope>NUCLEOTIDE SEQUENCE [LARGE SCALE GENOMIC DNA]</scope>
    <source>
        <strain evidence="11">CBS 506.65</strain>
    </source>
</reference>
<evidence type="ECO:0000256" key="7">
    <source>
        <dbReference type="ARBA" id="ARBA00023033"/>
    </source>
</evidence>
<dbReference type="PRINTS" id="PR00463">
    <property type="entry name" value="EP450I"/>
</dbReference>
<keyword evidence="4 8" id="KW-0479">Metal-binding</keyword>
<dbReference type="EMBL" id="KV878360">
    <property type="protein sequence ID" value="OJJ42400.1"/>
    <property type="molecule type" value="Genomic_DNA"/>
</dbReference>
<evidence type="ECO:0000313" key="11">
    <source>
        <dbReference type="Proteomes" id="UP000184188"/>
    </source>
</evidence>
<dbReference type="InterPro" id="IPR002401">
    <property type="entry name" value="Cyt_P450_E_grp-I"/>
</dbReference>
<dbReference type="RefSeq" id="XP_022576910.1">
    <property type="nucleotide sequence ID" value="XM_022726198.1"/>
</dbReference>
<dbReference type="SUPFAM" id="SSF48264">
    <property type="entry name" value="Cytochrome P450"/>
    <property type="match status" value="1"/>
</dbReference>
<dbReference type="GO" id="GO:0005506">
    <property type="term" value="F:iron ion binding"/>
    <property type="evidence" value="ECO:0007669"/>
    <property type="project" value="InterPro"/>
</dbReference>
<comment type="similarity">
    <text evidence="2 9">Belongs to the cytochrome P450 family.</text>
</comment>
<dbReference type="PANTHER" id="PTHR46300:SF7">
    <property type="entry name" value="P450, PUTATIVE (EUROFUNG)-RELATED"/>
    <property type="match status" value="1"/>
</dbReference>
<dbReference type="AlphaFoldDB" id="A0A1L9S5G9"/>
<comment type="cofactor">
    <cofactor evidence="1 8">
        <name>heme</name>
        <dbReference type="ChEBI" id="CHEBI:30413"/>
    </cofactor>
</comment>
<dbReference type="GO" id="GO:0020037">
    <property type="term" value="F:heme binding"/>
    <property type="evidence" value="ECO:0007669"/>
    <property type="project" value="InterPro"/>
</dbReference>
<dbReference type="VEuPathDB" id="FungiDB:ASPZODRAFT_155317"/>
<evidence type="ECO:0000256" key="3">
    <source>
        <dbReference type="ARBA" id="ARBA00022617"/>
    </source>
</evidence>
<sequence>MLSALIILIPLIILVVILRRAFPRRNLPPGPRGMPVIGNLFDLPPSGVQEWHHWLKHKSLYGPISSVTVLGQTLILINDRALAVQILDKNAAKHSSRPHLNFTELTGWGNVPSSQDNGPLLRRYRRAMTRVLGTRESTSRFDRLLELEARRFACRVLQTPEDFAAHNRTAAGAFILNIIYGYHIEPFGEDPLVRLADQAMKEFADAVVPGAWLVDVIPALKYLPSWMPRAGFQHVARRYLATVTRFVEDPFAFAKCKMSDEDRPCFVSTLLSQGEDDKIVKWAALGLYGGGSDTSVGVLEAFFLAMMVFPDVQRTAQAELDAVLGTPVLPTTADRDRLPYVNALVQECLRWHTMTPLGLPHRTDADDLVDGLLIPKNAILIPNIWAFNNDEEIYRNPREFRPERFLSENDSHPSLDPAEVSFGFGRRVCPGRQIAETSIFLMIAHTLALFNIYKARDEQGREIEPAVDFMPGILSHPAPYAAVFTPRSADHERILREFEKEHPFGRGDSEELQRIVGLE</sequence>
<dbReference type="GeneID" id="34612662"/>
<feature type="binding site" description="axial binding residue" evidence="8">
    <location>
        <position position="429"/>
    </location>
    <ligand>
        <name>heme</name>
        <dbReference type="ChEBI" id="CHEBI:30413"/>
    </ligand>
    <ligandPart>
        <name>Fe</name>
        <dbReference type="ChEBI" id="CHEBI:18248"/>
    </ligandPart>
</feature>
<keyword evidence="5 9" id="KW-0560">Oxidoreductase</keyword>
<keyword evidence="3 8" id="KW-0349">Heme</keyword>
<dbReference type="PANTHER" id="PTHR46300">
    <property type="entry name" value="P450, PUTATIVE (EUROFUNG)-RELATED-RELATED"/>
    <property type="match status" value="1"/>
</dbReference>
<dbReference type="InterPro" id="IPR001128">
    <property type="entry name" value="Cyt_P450"/>
</dbReference>
<dbReference type="PRINTS" id="PR00385">
    <property type="entry name" value="P450"/>
</dbReference>
<evidence type="ECO:0000256" key="2">
    <source>
        <dbReference type="ARBA" id="ARBA00010617"/>
    </source>
</evidence>
<protein>
    <recommendedName>
        <fullName evidence="12">Cytochrome P450</fullName>
    </recommendedName>
</protein>
<name>A0A1L9S5G9_9EURO</name>
<evidence type="ECO:0000313" key="10">
    <source>
        <dbReference type="EMBL" id="OJJ42400.1"/>
    </source>
</evidence>
<dbReference type="STRING" id="1073090.A0A1L9S5G9"/>
<keyword evidence="11" id="KW-1185">Reference proteome</keyword>
<proteinExistence type="inferred from homology"/>
<evidence type="ECO:0000256" key="1">
    <source>
        <dbReference type="ARBA" id="ARBA00001971"/>
    </source>
</evidence>